<proteinExistence type="predicted"/>
<evidence type="ECO:0000313" key="3">
    <source>
        <dbReference type="Proteomes" id="UP000024635"/>
    </source>
</evidence>
<dbReference type="Proteomes" id="UP000024635">
    <property type="component" value="Unassembled WGS sequence"/>
</dbReference>
<sequence length="150" mass="16431">MNRRAWIVALAQCWTRQDATDGCSGGEIEECADRRKATRNCRLSIDWLAAPIAAARLSGRSSIPVLSPLDAIRSSIDRRPPHDHPVDAASRPPGWSGRSPETEPGSLCCCPRRSGSARIADLGVDPPISRLMQGKTEHFKLHRMKSLPVL</sequence>
<protein>
    <submittedName>
        <fullName evidence="2">Uncharacterized protein</fullName>
    </submittedName>
</protein>
<evidence type="ECO:0000313" key="2">
    <source>
        <dbReference type="EMBL" id="EYB89857.1"/>
    </source>
</evidence>
<accession>A0A016SHI7</accession>
<name>A0A016SHI7_9BILA</name>
<reference evidence="3" key="1">
    <citation type="journal article" date="2015" name="Nat. Genet.">
        <title>The genome and transcriptome of the zoonotic hookworm Ancylostoma ceylanicum identify infection-specific gene families.</title>
        <authorList>
            <person name="Schwarz E.M."/>
            <person name="Hu Y."/>
            <person name="Antoshechkin I."/>
            <person name="Miller M.M."/>
            <person name="Sternberg P.W."/>
            <person name="Aroian R.V."/>
        </authorList>
    </citation>
    <scope>NUCLEOTIDE SEQUENCE</scope>
    <source>
        <strain evidence="3">HY135</strain>
    </source>
</reference>
<feature type="region of interest" description="Disordered" evidence="1">
    <location>
        <begin position="74"/>
        <end position="107"/>
    </location>
</feature>
<evidence type="ECO:0000256" key="1">
    <source>
        <dbReference type="SAM" id="MobiDB-lite"/>
    </source>
</evidence>
<comment type="caution">
    <text evidence="2">The sequence shown here is derived from an EMBL/GenBank/DDBJ whole genome shotgun (WGS) entry which is preliminary data.</text>
</comment>
<gene>
    <name evidence="2" type="primary">Acey_s0227.g2827</name>
    <name evidence="2" type="ORF">Y032_0227g2827</name>
</gene>
<keyword evidence="3" id="KW-1185">Reference proteome</keyword>
<feature type="compositionally biased region" description="Basic and acidic residues" evidence="1">
    <location>
        <begin position="75"/>
        <end position="86"/>
    </location>
</feature>
<dbReference type="AlphaFoldDB" id="A0A016SHI7"/>
<dbReference type="EMBL" id="JARK01001563">
    <property type="protein sequence ID" value="EYB89857.1"/>
    <property type="molecule type" value="Genomic_DNA"/>
</dbReference>
<organism evidence="2 3">
    <name type="scientific">Ancylostoma ceylanicum</name>
    <dbReference type="NCBI Taxonomy" id="53326"/>
    <lineage>
        <taxon>Eukaryota</taxon>
        <taxon>Metazoa</taxon>
        <taxon>Ecdysozoa</taxon>
        <taxon>Nematoda</taxon>
        <taxon>Chromadorea</taxon>
        <taxon>Rhabditida</taxon>
        <taxon>Rhabditina</taxon>
        <taxon>Rhabditomorpha</taxon>
        <taxon>Strongyloidea</taxon>
        <taxon>Ancylostomatidae</taxon>
        <taxon>Ancylostomatinae</taxon>
        <taxon>Ancylostoma</taxon>
    </lineage>
</organism>